<dbReference type="EMBL" id="BAABMM010000019">
    <property type="protein sequence ID" value="GAA5252205.1"/>
    <property type="molecule type" value="Genomic_DNA"/>
</dbReference>
<dbReference type="Proteomes" id="UP001628124">
    <property type="component" value="Unassembled WGS sequence"/>
</dbReference>
<organism evidence="1 2">
    <name type="scientific">Candidatus Rickettsia kedanie</name>
    <dbReference type="NCBI Taxonomy" id="3115352"/>
    <lineage>
        <taxon>Bacteria</taxon>
        <taxon>Pseudomonadati</taxon>
        <taxon>Pseudomonadota</taxon>
        <taxon>Alphaproteobacteria</taxon>
        <taxon>Rickettsiales</taxon>
        <taxon>Rickettsiaceae</taxon>
        <taxon>Rickettsieae</taxon>
        <taxon>Rickettsia</taxon>
        <taxon>spotted fever group</taxon>
    </lineage>
</organism>
<evidence type="ECO:0000313" key="2">
    <source>
        <dbReference type="Proteomes" id="UP001628124"/>
    </source>
</evidence>
<proteinExistence type="predicted"/>
<protein>
    <recommendedName>
        <fullName evidence="3">AAA domain-containing protein</fullName>
    </recommendedName>
</protein>
<name>A0ABP9TTY3_9RICK</name>
<keyword evidence="2" id="KW-1185">Reference proteome</keyword>
<gene>
    <name evidence="1" type="ORF">KNCP2_04930</name>
</gene>
<accession>A0ABP9TTY3</accession>
<sequence length="61" mass="6994">MDTVVKPRYDSGGCNTYRDIIMDRLYKKQVEEYLTNYGKLVFISGARQVGKTDNIKTSNQA</sequence>
<evidence type="ECO:0008006" key="3">
    <source>
        <dbReference type="Google" id="ProtNLM"/>
    </source>
</evidence>
<reference evidence="1 2" key="1">
    <citation type="journal article" date="2024" name="Microbiol. Immunol.">
        <title>Discovery of a novel spotted fever group Rickettsia, 'Candidatus Rickettsia kedanie,' in unfed larval chigger mites, Leptotrombidium scutellare.</title>
        <authorList>
            <person name="Ogawa M."/>
            <person name="Matsutani M."/>
            <person name="Katayama T."/>
            <person name="Takada N."/>
            <person name="Noda S."/>
            <person name="Takahashi M."/>
            <person name="Kageyama D."/>
            <person name="Hanaoka N."/>
            <person name="Ebihara H."/>
        </authorList>
    </citation>
    <scope>NUCLEOTIDE SEQUENCE [LARGE SCALE GENOMIC DNA]</scope>
    <source>
        <strain evidence="1 2">KNCP2-13</strain>
    </source>
</reference>
<comment type="caution">
    <text evidence="1">The sequence shown here is derived from an EMBL/GenBank/DDBJ whole genome shotgun (WGS) entry which is preliminary data.</text>
</comment>
<evidence type="ECO:0000313" key="1">
    <source>
        <dbReference type="EMBL" id="GAA5252205.1"/>
    </source>
</evidence>
<dbReference type="RefSeq" id="WP_412707884.1">
    <property type="nucleotide sequence ID" value="NZ_BAABMM010000019.1"/>
</dbReference>